<dbReference type="InterPro" id="IPR003171">
    <property type="entry name" value="Mehydrof_redctse-like"/>
</dbReference>
<dbReference type="GO" id="GO:0009086">
    <property type="term" value="P:methionine biosynthetic process"/>
    <property type="evidence" value="ECO:0007669"/>
    <property type="project" value="UniProtKB-KW"/>
</dbReference>
<keyword evidence="9" id="KW-0486">Methionine biosynthesis</keyword>
<dbReference type="CDD" id="cd00537">
    <property type="entry name" value="MTHFR"/>
    <property type="match status" value="1"/>
</dbReference>
<evidence type="ECO:0000256" key="6">
    <source>
        <dbReference type="ARBA" id="ARBA00022827"/>
    </source>
</evidence>
<evidence type="ECO:0000313" key="14">
    <source>
        <dbReference type="EMBL" id="UYM05372.1"/>
    </source>
</evidence>
<dbReference type="Gene3D" id="3.20.20.220">
    <property type="match status" value="1"/>
</dbReference>
<evidence type="ECO:0000256" key="8">
    <source>
        <dbReference type="ARBA" id="ARBA00023027"/>
    </source>
</evidence>
<dbReference type="NCBIfam" id="TIGR00676">
    <property type="entry name" value="fadh2"/>
    <property type="match status" value="1"/>
</dbReference>
<dbReference type="InterPro" id="IPR029041">
    <property type="entry name" value="FAD-linked_oxidoreductase-like"/>
</dbReference>
<keyword evidence="8" id="KW-0520">NAD</keyword>
<dbReference type="EMBL" id="CP094970">
    <property type="protein sequence ID" value="UYM05372.1"/>
    <property type="molecule type" value="Genomic_DNA"/>
</dbReference>
<dbReference type="Pfam" id="PF02219">
    <property type="entry name" value="MTHFR"/>
    <property type="match status" value="1"/>
</dbReference>
<organism evidence="14 15">
    <name type="scientific">Solicola gregarius</name>
    <dbReference type="NCBI Taxonomy" id="2908642"/>
    <lineage>
        <taxon>Bacteria</taxon>
        <taxon>Bacillati</taxon>
        <taxon>Actinomycetota</taxon>
        <taxon>Actinomycetes</taxon>
        <taxon>Propionibacteriales</taxon>
        <taxon>Nocardioidaceae</taxon>
        <taxon>Solicola</taxon>
    </lineage>
</organism>
<gene>
    <name evidence="14" type="primary">metF</name>
    <name evidence="14" type="ORF">L0C25_23160</name>
</gene>
<dbReference type="PANTHER" id="PTHR45754:SF3">
    <property type="entry name" value="METHYLENETETRAHYDROFOLATE REDUCTASE (NADPH)"/>
    <property type="match status" value="1"/>
</dbReference>
<dbReference type="GO" id="GO:0005829">
    <property type="term" value="C:cytosol"/>
    <property type="evidence" value="ECO:0007669"/>
    <property type="project" value="InterPro"/>
</dbReference>
<proteinExistence type="inferred from homology"/>
<keyword evidence="5 12" id="KW-0285">Flavoprotein</keyword>
<dbReference type="RefSeq" id="WP_271634202.1">
    <property type="nucleotide sequence ID" value="NZ_CP094970.1"/>
</dbReference>
<evidence type="ECO:0000256" key="10">
    <source>
        <dbReference type="ARBA" id="ARBA00034478"/>
    </source>
</evidence>
<sequence length="321" mass="34650">MTLSNGPARRTARTPLSPRRSSSHADVPDADAIGRALASDEPAFSFEFFPPKSDEGERRLWTAIRELEPLRPTFVSVTYGAGGSTRDRTVRITERIALETTLTPVGHLTCVGQSREELRGVVGQYAAAGVRNILTLRGDPAGGPGTPWESHPGGLDSGVELVDLVRPLGRFHIGVAAYPRGHRDAASLDADARTLVAKAEAGASFAVSDFFFEADDYVRLVERVRALGCTIPIVPGIMPITNLRQITRMSELSGHPVPDAITTRIAPYEDDAAGVRAEGIVLATELCERLLDAGAPGLHFYTLNRSTATREIFERLTLSRV</sequence>
<evidence type="ECO:0000256" key="4">
    <source>
        <dbReference type="ARBA" id="ARBA00022605"/>
    </source>
</evidence>
<evidence type="ECO:0000256" key="9">
    <source>
        <dbReference type="ARBA" id="ARBA00023167"/>
    </source>
</evidence>
<evidence type="ECO:0000256" key="5">
    <source>
        <dbReference type="ARBA" id="ARBA00022630"/>
    </source>
</evidence>
<evidence type="ECO:0000256" key="12">
    <source>
        <dbReference type="RuleBase" id="RU003862"/>
    </source>
</evidence>
<keyword evidence="6 12" id="KW-0274">FAD</keyword>
<feature type="region of interest" description="Disordered" evidence="13">
    <location>
        <begin position="1"/>
        <end position="29"/>
    </location>
</feature>
<evidence type="ECO:0000256" key="11">
    <source>
        <dbReference type="ARBA" id="ARBA00048628"/>
    </source>
</evidence>
<dbReference type="GO" id="GO:0035999">
    <property type="term" value="P:tetrahydrofolate interconversion"/>
    <property type="evidence" value="ECO:0007669"/>
    <property type="project" value="TreeGrafter"/>
</dbReference>
<dbReference type="InterPro" id="IPR004620">
    <property type="entry name" value="MTHF_reductase_bac"/>
</dbReference>
<dbReference type="AlphaFoldDB" id="A0AA46TIC5"/>
<dbReference type="PANTHER" id="PTHR45754">
    <property type="entry name" value="METHYLENETETRAHYDROFOLATE REDUCTASE"/>
    <property type="match status" value="1"/>
</dbReference>
<comment type="pathway">
    <text evidence="2 12">One-carbon metabolism; tetrahydrofolate interconversion.</text>
</comment>
<comment type="cofactor">
    <cofactor evidence="1 12">
        <name>FAD</name>
        <dbReference type="ChEBI" id="CHEBI:57692"/>
    </cofactor>
</comment>
<dbReference type="KEGG" id="sgrg:L0C25_23160"/>
<protein>
    <recommendedName>
        <fullName evidence="12">Methylenetetrahydrofolate reductase</fullName>
        <ecNumber evidence="12">1.5.1.54</ecNumber>
    </recommendedName>
</protein>
<keyword evidence="15" id="KW-1185">Reference proteome</keyword>
<keyword evidence="4" id="KW-0028">Amino-acid biosynthesis</keyword>
<dbReference type="SUPFAM" id="SSF51730">
    <property type="entry name" value="FAD-linked oxidoreductase"/>
    <property type="match status" value="1"/>
</dbReference>
<accession>A0AA46TIC5</accession>
<evidence type="ECO:0000256" key="1">
    <source>
        <dbReference type="ARBA" id="ARBA00001974"/>
    </source>
</evidence>
<dbReference type="Proteomes" id="UP001164390">
    <property type="component" value="Chromosome"/>
</dbReference>
<evidence type="ECO:0000256" key="13">
    <source>
        <dbReference type="SAM" id="MobiDB-lite"/>
    </source>
</evidence>
<dbReference type="EC" id="1.5.1.54" evidence="12"/>
<evidence type="ECO:0000256" key="2">
    <source>
        <dbReference type="ARBA" id="ARBA00004777"/>
    </source>
</evidence>
<reference evidence="14" key="1">
    <citation type="submission" date="2022-01" db="EMBL/GenBank/DDBJ databases">
        <title>Nocardioidaceae gen. sp. A5X3R13.</title>
        <authorList>
            <person name="Lopez Marin M.A."/>
            <person name="Uhlik O."/>
        </authorList>
    </citation>
    <scope>NUCLEOTIDE SEQUENCE</scope>
    <source>
        <strain evidence="14">A5X3R13</strain>
    </source>
</reference>
<comment type="catalytic activity">
    <reaction evidence="11">
        <text>(6S)-5-methyl-5,6,7,8-tetrahydrofolate + NAD(+) = (6R)-5,10-methylene-5,6,7,8-tetrahydrofolate + NADH + H(+)</text>
        <dbReference type="Rhea" id="RHEA:19821"/>
        <dbReference type="ChEBI" id="CHEBI:15378"/>
        <dbReference type="ChEBI" id="CHEBI:15636"/>
        <dbReference type="ChEBI" id="CHEBI:18608"/>
        <dbReference type="ChEBI" id="CHEBI:57540"/>
        <dbReference type="ChEBI" id="CHEBI:57945"/>
        <dbReference type="EC" id="1.5.1.54"/>
    </reaction>
    <physiologicalReaction direction="right-to-left" evidence="11">
        <dbReference type="Rhea" id="RHEA:19823"/>
    </physiologicalReaction>
</comment>
<name>A0AA46TIC5_9ACTN</name>
<evidence type="ECO:0000313" key="15">
    <source>
        <dbReference type="Proteomes" id="UP001164390"/>
    </source>
</evidence>
<dbReference type="GO" id="GO:0071949">
    <property type="term" value="F:FAD binding"/>
    <property type="evidence" value="ECO:0007669"/>
    <property type="project" value="TreeGrafter"/>
</dbReference>
<evidence type="ECO:0000256" key="7">
    <source>
        <dbReference type="ARBA" id="ARBA00023002"/>
    </source>
</evidence>
<comment type="pathway">
    <text evidence="10">Amino-acid biosynthesis; L-methionine biosynthesis via de novo pathway.</text>
</comment>
<dbReference type="GO" id="GO:0106312">
    <property type="term" value="F:methylenetetrahydrofolate reductase (NADH) activity"/>
    <property type="evidence" value="ECO:0007669"/>
    <property type="project" value="UniProtKB-EC"/>
</dbReference>
<keyword evidence="7 12" id="KW-0560">Oxidoreductase</keyword>
<evidence type="ECO:0000256" key="3">
    <source>
        <dbReference type="ARBA" id="ARBA00006743"/>
    </source>
</evidence>
<comment type="similarity">
    <text evidence="3 12">Belongs to the methylenetetrahydrofolate reductase family.</text>
</comment>